<evidence type="ECO:0000256" key="1">
    <source>
        <dbReference type="SAM" id="MobiDB-lite"/>
    </source>
</evidence>
<evidence type="ECO:0000313" key="3">
    <source>
        <dbReference type="Proteomes" id="UP001596333"/>
    </source>
</evidence>
<sequence length="351" mass="35679">MPRKRQRDRGESGGSVSRRAALGLLLTGGAAAAGAQGTGAFSAVAGDRSFSVGTAEDANALLGVEAVDPTGDAGDSVTLLTLTNRFSEPLSIERVSVISSDGLGIDRSDLDVSRWTLQPGEESHVGTELACSSNTAGDVDMRIRAVTTDRDESVELTRTTAVTCRAVSAACLTAPEIELEEETVPCIDVDLRGGGEVEIEAEDSVVDGDATVTLGGGGDVEIELDGSDIRGDLRIDIRGGGSVSLSMADSDIDGEVRIDTPGGAEVEIEMEDARIGDGIAVTLGGGGEASLSMEGSEIGDDVVIATGGGSSVDAELENSAIRGDFDVDASGGSSVDIEAEDSEIEGDRPDA</sequence>
<reference evidence="2 3" key="1">
    <citation type="journal article" date="2019" name="Int. J. Syst. Evol. Microbiol.">
        <title>The Global Catalogue of Microorganisms (GCM) 10K type strain sequencing project: providing services to taxonomists for standard genome sequencing and annotation.</title>
        <authorList>
            <consortium name="The Broad Institute Genomics Platform"/>
            <consortium name="The Broad Institute Genome Sequencing Center for Infectious Disease"/>
            <person name="Wu L."/>
            <person name="Ma J."/>
        </authorList>
    </citation>
    <scope>NUCLEOTIDE SEQUENCE [LARGE SCALE GENOMIC DNA]</scope>
    <source>
        <strain evidence="2 3">Y73</strain>
    </source>
</reference>
<keyword evidence="3" id="KW-1185">Reference proteome</keyword>
<feature type="region of interest" description="Disordered" evidence="1">
    <location>
        <begin position="323"/>
        <end position="351"/>
    </location>
</feature>
<dbReference type="RefSeq" id="WP_379764252.1">
    <property type="nucleotide sequence ID" value="NZ_JBHSXI010000001.1"/>
</dbReference>
<dbReference type="PROSITE" id="PS51318">
    <property type="entry name" value="TAT"/>
    <property type="match status" value="1"/>
</dbReference>
<evidence type="ECO:0000313" key="2">
    <source>
        <dbReference type="EMBL" id="MFC6887813.1"/>
    </source>
</evidence>
<dbReference type="InterPro" id="IPR006311">
    <property type="entry name" value="TAT_signal"/>
</dbReference>
<proteinExistence type="predicted"/>
<accession>A0ABD5UFA6</accession>
<dbReference type="AlphaFoldDB" id="A0ABD5UFA6"/>
<dbReference type="Proteomes" id="UP001596333">
    <property type="component" value="Unassembled WGS sequence"/>
</dbReference>
<name>A0ABD5UFA6_9EURY</name>
<comment type="caution">
    <text evidence="2">The sequence shown here is derived from an EMBL/GenBank/DDBJ whole genome shotgun (WGS) entry which is preliminary data.</text>
</comment>
<protein>
    <recommendedName>
        <fullName evidence="4">Auto-transporter adhesin head GIN domain-containing protein</fullName>
    </recommendedName>
</protein>
<organism evidence="2 3">
    <name type="scientific">Halorubrum trueperi</name>
    <dbReference type="NCBI Taxonomy" id="2004704"/>
    <lineage>
        <taxon>Archaea</taxon>
        <taxon>Methanobacteriati</taxon>
        <taxon>Methanobacteriota</taxon>
        <taxon>Stenosarchaea group</taxon>
        <taxon>Halobacteria</taxon>
        <taxon>Halobacteriales</taxon>
        <taxon>Haloferacaceae</taxon>
        <taxon>Halorubrum</taxon>
    </lineage>
</organism>
<dbReference type="EMBL" id="JBHSXI010000001">
    <property type="protein sequence ID" value="MFC6887813.1"/>
    <property type="molecule type" value="Genomic_DNA"/>
</dbReference>
<gene>
    <name evidence="2" type="ORF">ACFQEY_01910</name>
</gene>
<evidence type="ECO:0008006" key="4">
    <source>
        <dbReference type="Google" id="ProtNLM"/>
    </source>
</evidence>